<feature type="domain" description="SAM" evidence="24">
    <location>
        <begin position="958"/>
        <end position="1023"/>
    </location>
</feature>
<feature type="signal peptide" evidence="22">
    <location>
        <begin position="1"/>
        <end position="26"/>
    </location>
</feature>
<keyword evidence="12 21" id="KW-1133">Transmembrane helix</keyword>
<keyword evidence="9 18" id="KW-0547">Nucleotide-binding</keyword>
<evidence type="ECO:0000256" key="11">
    <source>
        <dbReference type="ARBA" id="ARBA00022840"/>
    </source>
</evidence>
<dbReference type="InterPro" id="IPR008266">
    <property type="entry name" value="Tyr_kinase_AS"/>
</dbReference>
<feature type="binding site" evidence="18 20">
    <location>
        <position position="695"/>
    </location>
    <ligand>
        <name>ATP</name>
        <dbReference type="ChEBI" id="CHEBI:30616"/>
    </ligand>
</feature>
<dbReference type="CDD" id="cd09488">
    <property type="entry name" value="SAM_EPH-R"/>
    <property type="match status" value="1"/>
</dbReference>
<dbReference type="FunFam" id="1.10.510.10:FF:000019">
    <property type="entry name" value="Ephrin type-A receptor 5"/>
    <property type="match status" value="1"/>
</dbReference>
<dbReference type="SMART" id="SM00060">
    <property type="entry name" value="FN3"/>
    <property type="match status" value="2"/>
</dbReference>
<dbReference type="PRINTS" id="PR00109">
    <property type="entry name" value="TYRKINASE"/>
</dbReference>
<dbReference type="OrthoDB" id="4062651at2759"/>
<dbReference type="SUPFAM" id="SSF57184">
    <property type="entry name" value="Growth factor receptor domain"/>
    <property type="match status" value="1"/>
</dbReference>
<dbReference type="Pfam" id="PF01404">
    <property type="entry name" value="Ephrin_lbd"/>
    <property type="match status" value="1"/>
</dbReference>
<dbReference type="PROSITE" id="PS00109">
    <property type="entry name" value="PROTEIN_KINASE_TYR"/>
    <property type="match status" value="1"/>
</dbReference>
<dbReference type="PANTHER" id="PTHR46877:SF14">
    <property type="entry name" value="RECEPTOR PROTEIN-TYROSINE KINASE"/>
    <property type="match status" value="1"/>
</dbReference>
<feature type="binding site" evidence="18">
    <location>
        <begin position="669"/>
        <end position="677"/>
    </location>
    <ligand>
        <name>ATP</name>
        <dbReference type="ChEBI" id="CHEBI:30616"/>
    </ligand>
</feature>
<dbReference type="PANTHER" id="PTHR46877">
    <property type="entry name" value="EPH RECEPTOR A5"/>
    <property type="match status" value="1"/>
</dbReference>
<dbReference type="InterPro" id="IPR003961">
    <property type="entry name" value="FN3_dom"/>
</dbReference>
<evidence type="ECO:0000256" key="21">
    <source>
        <dbReference type="SAM" id="Phobius"/>
    </source>
</evidence>
<feature type="disulfide bond" evidence="19">
    <location>
        <begin position="117"/>
        <end position="129"/>
    </location>
</feature>
<dbReference type="InterPro" id="IPR009030">
    <property type="entry name" value="Growth_fac_rcpt_cys_sf"/>
</dbReference>
<accession>A0A8B8ECZ4</accession>
<dbReference type="InterPro" id="IPR013761">
    <property type="entry name" value="SAM/pointed_sf"/>
</dbReference>
<sequence>MARRRTVFSVAPYFIVLICFSTVGLCAREGRPFYEIVLLDSSKFPNLKNWTTHINGQSDSNTGWKEGSYRDNGNIIRIFSSCSVSSPDVDNWLRTPYIPRQGANSLRIEIRFSMRRCDGHSDPSTIKQCKETFNLYYYEADTDIANTQMPTWDSVSYTHIDKIAADNLYDSNTDIKLNTEVRDVSLSPGMGGVYIAFQDMGACVTLISIKISYIMCPNVTKNYAFFKETPVGRVNPGFEEHFGVCVPNAVEKTRPRYLCQSDGAWIYESGGCQCLSGYAGQDGTACVECRPGFFKWLLGNTPCYPCPPNSYTNTPKSVECNCADGYYRNPKDSRNSSCTQPPSKPRNLVAEEITHNSITLSWIPPVSDGGRKDVHYRIACSPCESVSFHPGWENINQTRVQIFGLTSSTKYSVRVSALNGVSNISHIPVEFEEGQYTTKASTQTILHFQISNRNQAEITVTWDVVPSVQSQVLFYQVKSAPRLGYGDVFLTNTSSTHKNYTFKNLNLGTEYSLQVRCYLNDKGWGDFTQPVYVIPGEAAGGWNGMTQGEKKMDAPPEMSVGIIIGSVLAVILCMAIATGMIVILIKRNNSSGQNDKGNMDYDPPYNPGEVLHCPPLESHMNGGLTMPLFPPNDCVKSYVDPHTYEDPNQAVREFTREIDASHITIESVIGGGEFGDVCKGKLRNPLKPEMSVAIKTLKPGATDKNRLDFLTEASIMGQFEDKNVIFLEGVVTKSHPIMIVTEYMENGSLDTFLRNNDGKFTIIQLVGMMRGIALGMRYLSNMGYVHRDLAARNILINDNLVCKVADFGLSREIDIDTTDGAYTTKGGKIPVRWTAPEAIAFRKFTSASDVWSYGVVMWEVVSYGERPYWNWSNQDVIRAVDRGYRLPPPMDCPEALHQLMLDCWQKERGNRPKFDIIVKSLDKFIRAPELLRKIAKPRPEFLMDTNRTLPMNRQGEVSNFTNVEGWLISIKMEKYIDNFLNCGYRTMEQVIKMTQQDLEQRVGVTLIGHQKKIMNSIQTLRAQRFGQFPQVSEGFLV</sequence>
<dbReference type="Proteomes" id="UP000694844">
    <property type="component" value="Chromosome 5"/>
</dbReference>
<dbReference type="InterPro" id="IPR016257">
    <property type="entry name" value="Tyr_kinase_ephrin_rcpt"/>
</dbReference>
<name>A0A8B8ECZ4_CRAVI</name>
<keyword evidence="16" id="KW-0325">Glycoprotein</keyword>
<dbReference type="InterPro" id="IPR011641">
    <property type="entry name" value="Tyr-kin_ephrin_A/B_rcpt-like"/>
</dbReference>
<dbReference type="GO" id="GO:0030425">
    <property type="term" value="C:dendrite"/>
    <property type="evidence" value="ECO:0007669"/>
    <property type="project" value="TreeGrafter"/>
</dbReference>
<dbReference type="SMART" id="SM01411">
    <property type="entry name" value="Ephrin_rec_like"/>
    <property type="match status" value="1"/>
</dbReference>
<dbReference type="InterPro" id="IPR011009">
    <property type="entry name" value="Kinase-like_dom_sf"/>
</dbReference>
<dbReference type="PROSITE" id="PS50011">
    <property type="entry name" value="PROTEIN_KINASE_DOM"/>
    <property type="match status" value="1"/>
</dbReference>
<dbReference type="InterPro" id="IPR013783">
    <property type="entry name" value="Ig-like_fold"/>
</dbReference>
<keyword evidence="4" id="KW-0597">Phosphoprotein</keyword>
<evidence type="ECO:0000256" key="3">
    <source>
        <dbReference type="ARBA" id="ARBA00022475"/>
    </source>
</evidence>
<evidence type="ECO:0000256" key="14">
    <source>
        <dbReference type="ARBA" id="ARBA00023137"/>
    </source>
</evidence>
<dbReference type="InterPro" id="IPR001090">
    <property type="entry name" value="Ephrin_rcpt_lig-bd_dom"/>
</dbReference>
<evidence type="ECO:0000256" key="16">
    <source>
        <dbReference type="ARBA" id="ARBA00023180"/>
    </source>
</evidence>
<dbReference type="InterPro" id="IPR017441">
    <property type="entry name" value="Protein_kinase_ATP_BS"/>
</dbReference>
<dbReference type="FunFam" id="2.10.50.10:FF:000001">
    <property type="entry name" value="Ephrin type-A receptor 5"/>
    <property type="match status" value="1"/>
</dbReference>
<feature type="chain" id="PRO_5034520666" description="receptor protein-tyrosine kinase" evidence="22">
    <location>
        <begin position="27"/>
        <end position="1037"/>
    </location>
</feature>
<keyword evidence="13 21" id="KW-0472">Membrane</keyword>
<dbReference type="PROSITE" id="PS00107">
    <property type="entry name" value="PROTEIN_KINASE_ATP"/>
    <property type="match status" value="1"/>
</dbReference>
<dbReference type="PROSITE" id="PS50105">
    <property type="entry name" value="SAM_DOMAIN"/>
    <property type="match status" value="1"/>
</dbReference>
<dbReference type="SUPFAM" id="SSF47769">
    <property type="entry name" value="SAM/Pointed domain"/>
    <property type="match status" value="1"/>
</dbReference>
<evidence type="ECO:0000256" key="6">
    <source>
        <dbReference type="ARBA" id="ARBA00022692"/>
    </source>
</evidence>
<dbReference type="InterPro" id="IPR027936">
    <property type="entry name" value="Eph_TM"/>
</dbReference>
<dbReference type="FunFam" id="3.30.200.20:FF:000143">
    <property type="entry name" value="Ephrin type-B receptor 6"/>
    <property type="match status" value="1"/>
</dbReference>
<evidence type="ECO:0000256" key="8">
    <source>
        <dbReference type="ARBA" id="ARBA00022737"/>
    </source>
</evidence>
<dbReference type="SMART" id="SM00219">
    <property type="entry name" value="TyrKc"/>
    <property type="match status" value="1"/>
</dbReference>
<dbReference type="CDD" id="cd05033">
    <property type="entry name" value="PTKc_EphR"/>
    <property type="match status" value="1"/>
</dbReference>
<evidence type="ECO:0000259" key="25">
    <source>
        <dbReference type="PROSITE" id="PS50853"/>
    </source>
</evidence>
<dbReference type="Gene3D" id="2.60.40.1770">
    <property type="entry name" value="ephrin a2 ectodomain"/>
    <property type="match status" value="1"/>
</dbReference>
<dbReference type="GO" id="GO:0007411">
    <property type="term" value="P:axon guidance"/>
    <property type="evidence" value="ECO:0007669"/>
    <property type="project" value="TreeGrafter"/>
</dbReference>
<feature type="domain" description="Fibronectin type-III" evidence="25">
    <location>
        <begin position="344"/>
        <end position="441"/>
    </location>
</feature>
<dbReference type="RefSeq" id="XP_022338522.1">
    <property type="nucleotide sequence ID" value="XM_022482814.1"/>
</dbReference>
<dbReference type="Pfam" id="PF07714">
    <property type="entry name" value="PK_Tyr_Ser-Thr"/>
    <property type="match status" value="1"/>
</dbReference>
<feature type="active site" description="Proton acceptor" evidence="17">
    <location>
        <position position="788"/>
    </location>
</feature>
<dbReference type="Gene3D" id="2.60.120.260">
    <property type="entry name" value="Galactose-binding domain-like"/>
    <property type="match status" value="1"/>
</dbReference>
<dbReference type="Pfam" id="PF07699">
    <property type="entry name" value="Ephrin_rec_like"/>
    <property type="match status" value="1"/>
</dbReference>
<dbReference type="SUPFAM" id="SSF49265">
    <property type="entry name" value="Fibronectin type III"/>
    <property type="match status" value="1"/>
</dbReference>
<keyword evidence="8" id="KW-0677">Repeat</keyword>
<evidence type="ECO:0000256" key="2">
    <source>
        <dbReference type="ARBA" id="ARBA00011902"/>
    </source>
</evidence>
<dbReference type="Pfam" id="PF00041">
    <property type="entry name" value="fn3"/>
    <property type="match status" value="2"/>
</dbReference>
<dbReference type="Gene3D" id="2.60.40.10">
    <property type="entry name" value="Immunoglobulins"/>
    <property type="match status" value="2"/>
</dbReference>
<dbReference type="InterPro" id="IPR000719">
    <property type="entry name" value="Prot_kinase_dom"/>
</dbReference>
<evidence type="ECO:0000256" key="9">
    <source>
        <dbReference type="ARBA" id="ARBA00022741"/>
    </source>
</evidence>
<dbReference type="Gene3D" id="3.30.200.20">
    <property type="entry name" value="Phosphorylase Kinase, domain 1"/>
    <property type="match status" value="1"/>
</dbReference>
<dbReference type="SMART" id="SM00454">
    <property type="entry name" value="SAM"/>
    <property type="match status" value="1"/>
</dbReference>
<evidence type="ECO:0000256" key="13">
    <source>
        <dbReference type="ARBA" id="ARBA00023136"/>
    </source>
</evidence>
<evidence type="ECO:0000256" key="7">
    <source>
        <dbReference type="ARBA" id="ARBA00022729"/>
    </source>
</evidence>
<evidence type="ECO:0000313" key="27">
    <source>
        <dbReference type="Proteomes" id="UP000694844"/>
    </source>
</evidence>
<evidence type="ECO:0000256" key="17">
    <source>
        <dbReference type="PIRSR" id="PIRSR000666-1"/>
    </source>
</evidence>
<gene>
    <name evidence="28" type="primary">LOC111134042</name>
</gene>
<evidence type="ECO:0000256" key="4">
    <source>
        <dbReference type="ARBA" id="ARBA00022553"/>
    </source>
</evidence>
<dbReference type="Gene3D" id="1.10.510.10">
    <property type="entry name" value="Transferase(Phosphotransferase) domain 1"/>
    <property type="match status" value="1"/>
</dbReference>
<dbReference type="InterPro" id="IPR001660">
    <property type="entry name" value="SAM"/>
</dbReference>
<dbReference type="PROSITE" id="PS51550">
    <property type="entry name" value="EPH_LBD"/>
    <property type="match status" value="1"/>
</dbReference>
<keyword evidence="27" id="KW-1185">Reference proteome</keyword>
<evidence type="ECO:0000259" key="23">
    <source>
        <dbReference type="PROSITE" id="PS50011"/>
    </source>
</evidence>
<keyword evidence="10" id="KW-0418">Kinase</keyword>
<feature type="transmembrane region" description="Helical" evidence="21">
    <location>
        <begin position="560"/>
        <end position="585"/>
    </location>
</feature>
<proteinExistence type="predicted"/>
<dbReference type="GeneID" id="111134042"/>
<dbReference type="GO" id="GO:0005886">
    <property type="term" value="C:plasma membrane"/>
    <property type="evidence" value="ECO:0007669"/>
    <property type="project" value="UniProtKB-SubCell"/>
</dbReference>
<evidence type="ECO:0000256" key="15">
    <source>
        <dbReference type="ARBA" id="ARBA00023170"/>
    </source>
</evidence>
<evidence type="ECO:0000256" key="22">
    <source>
        <dbReference type="SAM" id="SignalP"/>
    </source>
</evidence>
<dbReference type="AlphaFoldDB" id="A0A8B8ECZ4"/>
<dbReference type="InterPro" id="IPR008979">
    <property type="entry name" value="Galactose-bd-like_sf"/>
</dbReference>
<dbReference type="InterPro" id="IPR001245">
    <property type="entry name" value="Ser-Thr/Tyr_kinase_cat_dom"/>
</dbReference>
<keyword evidence="7 22" id="KW-0732">Signal</keyword>
<keyword evidence="14" id="KW-0829">Tyrosine-protein kinase</keyword>
<dbReference type="SMART" id="SM00615">
    <property type="entry name" value="EPH_lbd"/>
    <property type="match status" value="1"/>
</dbReference>
<organism evidence="27 28">
    <name type="scientific">Crassostrea virginica</name>
    <name type="common">Eastern oyster</name>
    <dbReference type="NCBI Taxonomy" id="6565"/>
    <lineage>
        <taxon>Eukaryota</taxon>
        <taxon>Metazoa</taxon>
        <taxon>Spiralia</taxon>
        <taxon>Lophotrochozoa</taxon>
        <taxon>Mollusca</taxon>
        <taxon>Bivalvia</taxon>
        <taxon>Autobranchia</taxon>
        <taxon>Pteriomorphia</taxon>
        <taxon>Ostreida</taxon>
        <taxon>Ostreoidea</taxon>
        <taxon>Ostreidae</taxon>
        <taxon>Crassostrea</taxon>
    </lineage>
</organism>
<evidence type="ECO:0000259" key="24">
    <source>
        <dbReference type="PROSITE" id="PS50105"/>
    </source>
</evidence>
<feature type="disulfide bond" evidence="19">
    <location>
        <begin position="82"/>
        <end position="203"/>
    </location>
</feature>
<keyword evidence="5" id="KW-0808">Transferase</keyword>
<keyword evidence="3" id="KW-1003">Cell membrane</keyword>
<comment type="subcellular location">
    <subcellularLocation>
        <location evidence="1">Cell membrane</location>
        <topology evidence="1">Single-pass type I membrane protein</topology>
    </subcellularLocation>
</comment>
<feature type="domain" description="Protein kinase" evidence="23">
    <location>
        <begin position="663"/>
        <end position="925"/>
    </location>
</feature>
<evidence type="ECO:0000259" key="26">
    <source>
        <dbReference type="PROSITE" id="PS51550"/>
    </source>
</evidence>
<dbReference type="Gene3D" id="1.10.150.50">
    <property type="entry name" value="Transcription Factor, Ets-1"/>
    <property type="match status" value="1"/>
</dbReference>
<protein>
    <recommendedName>
        <fullName evidence="2">receptor protein-tyrosine kinase</fullName>
        <ecNumber evidence="2">2.7.10.1</ecNumber>
    </recommendedName>
</protein>
<dbReference type="Pfam" id="PF25599">
    <property type="entry name" value="Ephrin_CRD"/>
    <property type="match status" value="1"/>
</dbReference>
<dbReference type="Gene3D" id="2.10.50.10">
    <property type="entry name" value="Tumor Necrosis Factor Receptor, subunit A, domain 2"/>
    <property type="match status" value="1"/>
</dbReference>
<evidence type="ECO:0000256" key="1">
    <source>
        <dbReference type="ARBA" id="ARBA00004251"/>
    </source>
</evidence>
<reference evidence="28" key="1">
    <citation type="submission" date="2025-08" db="UniProtKB">
        <authorList>
            <consortium name="RefSeq"/>
        </authorList>
    </citation>
    <scope>IDENTIFICATION</scope>
    <source>
        <tissue evidence="28">Whole sample</tissue>
    </source>
</reference>
<evidence type="ECO:0000313" key="28">
    <source>
        <dbReference type="RefSeq" id="XP_022338522.1"/>
    </source>
</evidence>
<dbReference type="PIRSF" id="PIRSF000666">
    <property type="entry name" value="TyrPK_ephrin_receptor"/>
    <property type="match status" value="1"/>
</dbReference>
<dbReference type="Pfam" id="PF14575">
    <property type="entry name" value="EphA2_TM"/>
    <property type="match status" value="1"/>
</dbReference>
<dbReference type="SUPFAM" id="SSF56112">
    <property type="entry name" value="Protein kinase-like (PK-like)"/>
    <property type="match status" value="1"/>
</dbReference>
<feature type="domain" description="Fibronectin type-III" evidence="25">
    <location>
        <begin position="444"/>
        <end position="538"/>
    </location>
</feature>
<dbReference type="InterPro" id="IPR036116">
    <property type="entry name" value="FN3_sf"/>
</dbReference>
<dbReference type="GO" id="GO:0005005">
    <property type="term" value="F:transmembrane-ephrin receptor activity"/>
    <property type="evidence" value="ECO:0007669"/>
    <property type="project" value="TreeGrafter"/>
</dbReference>
<evidence type="ECO:0000256" key="19">
    <source>
        <dbReference type="PIRSR" id="PIRSR000666-3"/>
    </source>
</evidence>
<keyword evidence="11 18" id="KW-0067">ATP-binding</keyword>
<dbReference type="PROSITE" id="PS50853">
    <property type="entry name" value="FN3"/>
    <property type="match status" value="2"/>
</dbReference>
<keyword evidence="15" id="KW-0675">Receptor</keyword>
<dbReference type="KEGG" id="cvn:111134042"/>
<evidence type="ECO:0000256" key="10">
    <source>
        <dbReference type="ARBA" id="ARBA00022777"/>
    </source>
</evidence>
<dbReference type="SUPFAM" id="SSF49785">
    <property type="entry name" value="Galactose-binding domain-like"/>
    <property type="match status" value="1"/>
</dbReference>
<dbReference type="CDD" id="cd00063">
    <property type="entry name" value="FN3"/>
    <property type="match status" value="2"/>
</dbReference>
<dbReference type="Pfam" id="PF00536">
    <property type="entry name" value="SAM_1"/>
    <property type="match status" value="1"/>
</dbReference>
<evidence type="ECO:0000256" key="12">
    <source>
        <dbReference type="ARBA" id="ARBA00022989"/>
    </source>
</evidence>
<keyword evidence="19" id="KW-1015">Disulfide bond</keyword>
<evidence type="ECO:0000256" key="20">
    <source>
        <dbReference type="PROSITE-ProRule" id="PRU10141"/>
    </source>
</evidence>
<evidence type="ECO:0000256" key="18">
    <source>
        <dbReference type="PIRSR" id="PIRSR000666-2"/>
    </source>
</evidence>
<feature type="domain" description="Eph LBD" evidence="26">
    <location>
        <begin position="35"/>
        <end position="221"/>
    </location>
</feature>
<keyword evidence="6 21" id="KW-0812">Transmembrane</keyword>
<dbReference type="InterPro" id="IPR020635">
    <property type="entry name" value="Tyr_kinase_cat_dom"/>
</dbReference>
<dbReference type="GO" id="GO:0005524">
    <property type="term" value="F:ATP binding"/>
    <property type="evidence" value="ECO:0007669"/>
    <property type="project" value="UniProtKB-UniRule"/>
</dbReference>
<dbReference type="EC" id="2.7.10.1" evidence="2"/>
<dbReference type="InterPro" id="IPR050449">
    <property type="entry name" value="Ephrin_rcpt_TKs"/>
</dbReference>
<evidence type="ECO:0000256" key="5">
    <source>
        <dbReference type="ARBA" id="ARBA00022679"/>
    </source>
</evidence>